<dbReference type="Proteomes" id="UP000248688">
    <property type="component" value="Chromosome"/>
</dbReference>
<sequence>MQKEILSSIENVEVYPIISLLVFVLFFVGMGWWVLRTDKQYIEHMKSLPMDEGHQNEESHEKK</sequence>
<protein>
    <submittedName>
        <fullName evidence="2">Cbb3-type cytochrome c oxidase subunit 3</fullName>
    </submittedName>
</protein>
<reference evidence="2 3" key="1">
    <citation type="submission" date="2018-06" db="EMBL/GenBank/DDBJ databases">
        <title>Echinicola strongylocentroti sp. nov., isolated from a sea urchin Strongylocentrotus intermedius.</title>
        <authorList>
            <person name="Bae S.S."/>
        </authorList>
    </citation>
    <scope>NUCLEOTIDE SEQUENCE [LARGE SCALE GENOMIC DNA]</scope>
    <source>
        <strain evidence="2 3">MEBiC08714</strain>
    </source>
</reference>
<feature type="transmembrane region" description="Helical" evidence="1">
    <location>
        <begin position="14"/>
        <end position="35"/>
    </location>
</feature>
<name>A0A2Z4IQ14_9BACT</name>
<keyword evidence="3" id="KW-1185">Reference proteome</keyword>
<dbReference type="EMBL" id="CP030041">
    <property type="protein sequence ID" value="AWW32383.1"/>
    <property type="molecule type" value="Genomic_DNA"/>
</dbReference>
<dbReference type="AlphaFoldDB" id="A0A2Z4IQ14"/>
<evidence type="ECO:0000313" key="2">
    <source>
        <dbReference type="EMBL" id="AWW32383.1"/>
    </source>
</evidence>
<keyword evidence="1" id="KW-0812">Transmembrane</keyword>
<gene>
    <name evidence="2" type="ORF">DN752_20800</name>
</gene>
<dbReference type="RefSeq" id="WP_112785756.1">
    <property type="nucleotide sequence ID" value="NZ_CP030041.1"/>
</dbReference>
<evidence type="ECO:0000256" key="1">
    <source>
        <dbReference type="SAM" id="Phobius"/>
    </source>
</evidence>
<accession>A0A2Z4IQ14</accession>
<proteinExistence type="predicted"/>
<dbReference type="OrthoDB" id="982086at2"/>
<dbReference type="KEGG" id="est:DN752_20800"/>
<organism evidence="2 3">
    <name type="scientific">Echinicola strongylocentroti</name>
    <dbReference type="NCBI Taxonomy" id="1795355"/>
    <lineage>
        <taxon>Bacteria</taxon>
        <taxon>Pseudomonadati</taxon>
        <taxon>Bacteroidota</taxon>
        <taxon>Cytophagia</taxon>
        <taxon>Cytophagales</taxon>
        <taxon>Cyclobacteriaceae</taxon>
        <taxon>Echinicola</taxon>
    </lineage>
</organism>
<keyword evidence="1" id="KW-0472">Membrane</keyword>
<evidence type="ECO:0000313" key="3">
    <source>
        <dbReference type="Proteomes" id="UP000248688"/>
    </source>
</evidence>
<keyword evidence="1" id="KW-1133">Transmembrane helix</keyword>